<dbReference type="AlphaFoldDB" id="A0AAV7HZU7"/>
<protein>
    <submittedName>
        <fullName evidence="1">Uncharacterized protein</fullName>
    </submittedName>
</protein>
<keyword evidence="2" id="KW-1185">Reference proteome</keyword>
<name>A0AAV7HZU7_COTGL</name>
<proteinExistence type="predicted"/>
<comment type="caution">
    <text evidence="1">The sequence shown here is derived from an EMBL/GenBank/DDBJ whole genome shotgun (WGS) entry which is preliminary data.</text>
</comment>
<reference evidence="1 2" key="1">
    <citation type="journal article" date="2021" name="J. Hered.">
        <title>A chromosome-level genome assembly of the parasitoid wasp, Cotesia glomerata (Hymenoptera: Braconidae).</title>
        <authorList>
            <person name="Pinto B.J."/>
            <person name="Weis J.J."/>
            <person name="Gamble T."/>
            <person name="Ode P.J."/>
            <person name="Paul R."/>
            <person name="Zaspel J.M."/>
        </authorList>
    </citation>
    <scope>NUCLEOTIDE SEQUENCE [LARGE SCALE GENOMIC DNA]</scope>
    <source>
        <strain evidence="1">CgM1</strain>
    </source>
</reference>
<organism evidence="1 2">
    <name type="scientific">Cotesia glomerata</name>
    <name type="common">Lepidopteran parasitic wasp</name>
    <name type="synonym">Apanteles glomeratus</name>
    <dbReference type="NCBI Taxonomy" id="32391"/>
    <lineage>
        <taxon>Eukaryota</taxon>
        <taxon>Metazoa</taxon>
        <taxon>Ecdysozoa</taxon>
        <taxon>Arthropoda</taxon>
        <taxon>Hexapoda</taxon>
        <taxon>Insecta</taxon>
        <taxon>Pterygota</taxon>
        <taxon>Neoptera</taxon>
        <taxon>Endopterygota</taxon>
        <taxon>Hymenoptera</taxon>
        <taxon>Apocrita</taxon>
        <taxon>Ichneumonoidea</taxon>
        <taxon>Braconidae</taxon>
        <taxon>Microgastrinae</taxon>
        <taxon>Cotesia</taxon>
    </lineage>
</organism>
<evidence type="ECO:0000313" key="2">
    <source>
        <dbReference type="Proteomes" id="UP000826195"/>
    </source>
</evidence>
<sequence>MDTHPRYSCSHMVLTPRASLPYQNEFTDVSHCSIHLTSLFLSVMKRNNPSELELLCTELLYSIKKQPGLVQKVYIQNYRTKVLETLKQNKEEIFQLLLVVSVESNYTYEVYDVERAILHPELEVSMPIEPVETSQFPLILHQFQTLLPFPPSKIYFSFQTSE</sequence>
<accession>A0AAV7HZU7</accession>
<dbReference type="EMBL" id="JAHXZJ010002609">
    <property type="protein sequence ID" value="KAH0539255.1"/>
    <property type="molecule type" value="Genomic_DNA"/>
</dbReference>
<dbReference type="Proteomes" id="UP000826195">
    <property type="component" value="Unassembled WGS sequence"/>
</dbReference>
<evidence type="ECO:0000313" key="1">
    <source>
        <dbReference type="EMBL" id="KAH0539255.1"/>
    </source>
</evidence>
<gene>
    <name evidence="1" type="ORF">KQX54_003135</name>
</gene>